<protein>
    <submittedName>
        <fullName evidence="1">Uncharacterized protein</fullName>
    </submittedName>
</protein>
<dbReference type="RefSeq" id="WP_138190001.1">
    <property type="nucleotide sequence ID" value="NZ_VBWP01000001.1"/>
</dbReference>
<name>A0A5R8QHF8_9FIRM</name>
<proteinExistence type="predicted"/>
<organism evidence="1 2">
    <name type="scientific">Culicoidibacter larvae</name>
    <dbReference type="NCBI Taxonomy" id="2579976"/>
    <lineage>
        <taxon>Bacteria</taxon>
        <taxon>Bacillati</taxon>
        <taxon>Bacillota</taxon>
        <taxon>Culicoidibacteria</taxon>
        <taxon>Culicoidibacterales</taxon>
        <taxon>Culicoidibacteraceae</taxon>
        <taxon>Culicoidibacter</taxon>
    </lineage>
</organism>
<sequence>MKKLISTLTVTALITVFGSGLFQPLHTYAFSDEGSHTEIILNQSPTVLDRGQGPNGRPPKAGAIYLTPKQARCVIATYSAIGALVISGGSAWWTGPWAIISGCLI</sequence>
<dbReference type="EMBL" id="VBWP01000001">
    <property type="protein sequence ID" value="TLG77392.1"/>
    <property type="molecule type" value="Genomic_DNA"/>
</dbReference>
<dbReference type="AlphaFoldDB" id="A0A5R8QHF8"/>
<dbReference type="InParanoid" id="A0A5R8QHF8"/>
<keyword evidence="2" id="KW-1185">Reference proteome</keyword>
<reference evidence="1 2" key="1">
    <citation type="submission" date="2019-05" db="EMBL/GenBank/DDBJ databases">
        <title>Culicoidintestinum kansasii gen. nov., sp. nov. from the gastrointestinal tract of the biting midge, Culicoides sonorensis.</title>
        <authorList>
            <person name="Neupane S."/>
            <person name="Ghosh A."/>
            <person name="Gunther S."/>
            <person name="Martin K."/>
            <person name="Zurek L."/>
        </authorList>
    </citation>
    <scope>NUCLEOTIDE SEQUENCE [LARGE SCALE GENOMIC DNA]</scope>
    <source>
        <strain evidence="1 2">CS-1</strain>
    </source>
</reference>
<accession>A0A5R8QHF8</accession>
<dbReference type="Proteomes" id="UP000306912">
    <property type="component" value="Unassembled WGS sequence"/>
</dbReference>
<evidence type="ECO:0000313" key="2">
    <source>
        <dbReference type="Proteomes" id="UP000306912"/>
    </source>
</evidence>
<comment type="caution">
    <text evidence="1">The sequence shown here is derived from an EMBL/GenBank/DDBJ whole genome shotgun (WGS) entry which is preliminary data.</text>
</comment>
<gene>
    <name evidence="1" type="ORF">FEZ08_01875</name>
</gene>
<evidence type="ECO:0000313" key="1">
    <source>
        <dbReference type="EMBL" id="TLG77392.1"/>
    </source>
</evidence>